<evidence type="ECO:0000256" key="2">
    <source>
        <dbReference type="ARBA" id="ARBA00022490"/>
    </source>
</evidence>
<dbReference type="GO" id="GO:0008776">
    <property type="term" value="F:acetate kinase activity"/>
    <property type="evidence" value="ECO:0007669"/>
    <property type="project" value="UniProtKB-UniRule"/>
</dbReference>
<dbReference type="KEGG" id="vsa:VSAL_II0923"/>
<dbReference type="CDD" id="cd24010">
    <property type="entry name" value="ASKHA_NBD_AcK_PK"/>
    <property type="match status" value="1"/>
</dbReference>
<dbReference type="AlphaFoldDB" id="B6ESI8"/>
<comment type="cofactor">
    <cofactor evidence="9">
        <name>Mg(2+)</name>
        <dbReference type="ChEBI" id="CHEBI:18420"/>
    </cofactor>
    <cofactor evidence="9">
        <name>Mn(2+)</name>
        <dbReference type="ChEBI" id="CHEBI:29035"/>
    </cofactor>
    <text evidence="9">Mg(2+). Can also accept Mn(2+).</text>
</comment>
<dbReference type="GO" id="GO:0006085">
    <property type="term" value="P:acetyl-CoA biosynthetic process"/>
    <property type="evidence" value="ECO:0007669"/>
    <property type="project" value="UniProtKB-UniRule"/>
</dbReference>
<comment type="pathway">
    <text evidence="9">Metabolic intermediate biosynthesis; acetyl-CoA biosynthesis; acetyl-CoA from acetate: step 1/2.</text>
</comment>
<dbReference type="InterPro" id="IPR043129">
    <property type="entry name" value="ATPase_NBD"/>
</dbReference>
<keyword evidence="2 9" id="KW-0963">Cytoplasm</keyword>
<keyword evidence="7 9" id="KW-0067">ATP-binding</keyword>
<feature type="binding site" evidence="9">
    <location>
        <position position="114"/>
    </location>
    <ligand>
        <name>substrate</name>
    </ligand>
</feature>
<dbReference type="PANTHER" id="PTHR21060">
    <property type="entry name" value="ACETATE KINASE"/>
    <property type="match status" value="1"/>
</dbReference>
<feature type="site" description="Transition state stabilizer" evidence="9">
    <location>
        <position position="264"/>
    </location>
</feature>
<dbReference type="UniPathway" id="UPA00340">
    <property type="reaction ID" value="UER00458"/>
</dbReference>
<dbReference type="PIRSF" id="PIRSF000722">
    <property type="entry name" value="Acetate_prop_kin"/>
    <property type="match status" value="1"/>
</dbReference>
<sequence>MNNGTSYKRARIYVQPTIYKKRIMMNNEYVLVINSGSSSLKFAIIDSVSGDAVLSGLGECFGLEDARMSWKYQGEKTEIAIEGEENHHKIAVGKLVGLTEKFGFTDGIVAIGHRIVHGGEKFTETVRINEEVTKEIESLSDLAPLHNPAGAIGIRAAIEAFPSLPQFAVFDTAFHQTMPKRAYTGAIAKELYTDFGVRRYGFHGTSHYYVSREAAKMLNKPVEELSVISVHLGNGASVCAIKDGNSVDTSMGFTPLSGLMMGTRCGDLDPGIIEYLLKKGWSQDQVFNSLNKNSGFLGVSGLTSDARGILEAMEEGHEGATLAFQVFTYRVAKYVASYLAALDSLDGIIFTGGIGENALPIRREILNNLKILGFVEDQKGNEAARFGSAGIIAKSEMLNAVAMVIPTNEEFVIAQQSVELL</sequence>
<reference evidence="11 12" key="1">
    <citation type="journal article" date="2008" name="BMC Genomics">
        <title>The genome sequence of the fish pathogen Aliivibrio salmonicida strain LFI1238 shows extensive evidence of gene decay.</title>
        <authorList>
            <person name="Hjerde E."/>
            <person name="Lorentzen M.S."/>
            <person name="Holden M.T."/>
            <person name="Seeger K."/>
            <person name="Paulsen S."/>
            <person name="Bason N."/>
            <person name="Churcher C."/>
            <person name="Harris D."/>
            <person name="Norbertczak H."/>
            <person name="Quail M.A."/>
            <person name="Sanders S."/>
            <person name="Thurston S."/>
            <person name="Parkhill J."/>
            <person name="Willassen N.P."/>
            <person name="Thomson N.R."/>
        </authorList>
    </citation>
    <scope>NUCLEOTIDE SEQUENCE [LARGE SCALE GENOMIC DNA]</scope>
    <source>
        <strain evidence="11 12">LFI1238</strain>
    </source>
</reference>
<dbReference type="PROSITE" id="PS01076">
    <property type="entry name" value="ACETATE_KINASE_2"/>
    <property type="match status" value="1"/>
</dbReference>
<evidence type="ECO:0000256" key="7">
    <source>
        <dbReference type="ARBA" id="ARBA00022840"/>
    </source>
</evidence>
<evidence type="ECO:0000256" key="4">
    <source>
        <dbReference type="ARBA" id="ARBA00022723"/>
    </source>
</evidence>
<evidence type="ECO:0000256" key="6">
    <source>
        <dbReference type="ARBA" id="ARBA00022777"/>
    </source>
</evidence>
<evidence type="ECO:0000256" key="3">
    <source>
        <dbReference type="ARBA" id="ARBA00022679"/>
    </source>
</evidence>
<dbReference type="HOGENOM" id="CLU_020352_0_1_6"/>
<feature type="binding site" evidence="9">
    <location>
        <position position="41"/>
    </location>
    <ligand>
        <name>ATP</name>
        <dbReference type="ChEBI" id="CHEBI:30616"/>
    </ligand>
</feature>
<feature type="binding site" evidence="9">
    <location>
        <begin position="231"/>
        <end position="235"/>
    </location>
    <ligand>
        <name>ATP</name>
        <dbReference type="ChEBI" id="CHEBI:30616"/>
    </ligand>
</feature>
<keyword evidence="5 9" id="KW-0547">Nucleotide-binding</keyword>
<evidence type="ECO:0000256" key="8">
    <source>
        <dbReference type="ARBA" id="ARBA00022842"/>
    </source>
</evidence>
<dbReference type="PROSITE" id="PS01075">
    <property type="entry name" value="ACETATE_KINASE_1"/>
    <property type="match status" value="1"/>
</dbReference>
<comment type="catalytic activity">
    <reaction evidence="9">
        <text>acetate + ATP = acetyl phosphate + ADP</text>
        <dbReference type="Rhea" id="RHEA:11352"/>
        <dbReference type="ChEBI" id="CHEBI:22191"/>
        <dbReference type="ChEBI" id="CHEBI:30089"/>
        <dbReference type="ChEBI" id="CHEBI:30616"/>
        <dbReference type="ChEBI" id="CHEBI:456216"/>
        <dbReference type="EC" id="2.7.2.1"/>
    </reaction>
</comment>
<dbReference type="GO" id="GO:0006083">
    <property type="term" value="P:acetate metabolic process"/>
    <property type="evidence" value="ECO:0007669"/>
    <property type="project" value="TreeGrafter"/>
</dbReference>
<dbReference type="PRINTS" id="PR00471">
    <property type="entry name" value="ACETATEKNASE"/>
</dbReference>
<keyword evidence="3 9" id="KW-0808">Transferase</keyword>
<evidence type="ECO:0000256" key="10">
    <source>
        <dbReference type="RuleBase" id="RU003835"/>
    </source>
</evidence>
<dbReference type="InterPro" id="IPR023865">
    <property type="entry name" value="Aliphatic_acid_kinase_CS"/>
</dbReference>
<feature type="binding site" evidence="9">
    <location>
        <position position="34"/>
    </location>
    <ligand>
        <name>Mg(2+)</name>
        <dbReference type="ChEBI" id="CHEBI:18420"/>
    </ligand>
</feature>
<proteinExistence type="inferred from homology"/>
<keyword evidence="6 9" id="KW-0418">Kinase</keyword>
<evidence type="ECO:0000256" key="9">
    <source>
        <dbReference type="HAMAP-Rule" id="MF_00020"/>
    </source>
</evidence>
<evidence type="ECO:0000313" key="11">
    <source>
        <dbReference type="EMBL" id="CAQ81677.1"/>
    </source>
</evidence>
<dbReference type="Pfam" id="PF00871">
    <property type="entry name" value="Acetate_kinase"/>
    <property type="match status" value="1"/>
</dbReference>
<dbReference type="GO" id="GO:0005829">
    <property type="term" value="C:cytosol"/>
    <property type="evidence" value="ECO:0007669"/>
    <property type="project" value="TreeGrafter"/>
</dbReference>
<dbReference type="Proteomes" id="UP000001730">
    <property type="component" value="Chromosome 2"/>
</dbReference>
<keyword evidence="8 9" id="KW-0460">Magnesium</keyword>
<organism evidence="11 12">
    <name type="scientific">Aliivibrio salmonicida (strain LFI1238)</name>
    <name type="common">Vibrio salmonicida (strain LFI1238)</name>
    <dbReference type="NCBI Taxonomy" id="316275"/>
    <lineage>
        <taxon>Bacteria</taxon>
        <taxon>Pseudomonadati</taxon>
        <taxon>Pseudomonadota</taxon>
        <taxon>Gammaproteobacteria</taxon>
        <taxon>Vibrionales</taxon>
        <taxon>Vibrionaceae</taxon>
        <taxon>Aliivibrio</taxon>
    </lineage>
</organism>
<dbReference type="InterPro" id="IPR004372">
    <property type="entry name" value="Ac/propionate_kinase"/>
</dbReference>
<dbReference type="GO" id="GO:0000287">
    <property type="term" value="F:magnesium ion binding"/>
    <property type="evidence" value="ECO:0007669"/>
    <property type="project" value="UniProtKB-UniRule"/>
</dbReference>
<feature type="binding site" evidence="9">
    <location>
        <begin position="305"/>
        <end position="307"/>
    </location>
    <ligand>
        <name>ATP</name>
        <dbReference type="ChEBI" id="CHEBI:30616"/>
    </ligand>
</feature>
<dbReference type="GO" id="GO:0005524">
    <property type="term" value="F:ATP binding"/>
    <property type="evidence" value="ECO:0007669"/>
    <property type="project" value="UniProtKB-KW"/>
</dbReference>
<dbReference type="eggNOG" id="COG0282">
    <property type="taxonomic scope" value="Bacteria"/>
</dbReference>
<comment type="subcellular location">
    <subcellularLocation>
        <location evidence="9">Cytoplasm</location>
    </subcellularLocation>
</comment>
<comment type="subunit">
    <text evidence="9">Homodimer.</text>
</comment>
<dbReference type="EMBL" id="FM178380">
    <property type="protein sequence ID" value="CAQ81677.1"/>
    <property type="molecule type" value="Genomic_DNA"/>
</dbReference>
<dbReference type="Gene3D" id="3.30.420.40">
    <property type="match status" value="2"/>
</dbReference>
<dbReference type="SUPFAM" id="SSF53067">
    <property type="entry name" value="Actin-like ATPase domain"/>
    <property type="match status" value="2"/>
</dbReference>
<feature type="binding site" evidence="9">
    <location>
        <position position="409"/>
    </location>
    <ligand>
        <name>Mg(2+)</name>
        <dbReference type="ChEBI" id="CHEBI:18420"/>
    </ligand>
</feature>
<name>B6ESI8_ALISL</name>
<keyword evidence="4 9" id="KW-0479">Metal-binding</keyword>
<feature type="binding site" evidence="9">
    <location>
        <begin position="353"/>
        <end position="357"/>
    </location>
    <ligand>
        <name>ATP</name>
        <dbReference type="ChEBI" id="CHEBI:30616"/>
    </ligand>
</feature>
<dbReference type="NCBIfam" id="NF009099">
    <property type="entry name" value="PRK12440.1"/>
    <property type="match status" value="1"/>
</dbReference>
<protein>
    <recommendedName>
        <fullName evidence="9">Acetate kinase</fullName>
        <ecNumber evidence="9">2.7.2.1</ecNumber>
    </recommendedName>
    <alternativeName>
        <fullName evidence="9">Acetokinase</fullName>
    </alternativeName>
</protein>
<comment type="similarity">
    <text evidence="1 9 10">Belongs to the acetokinase family.</text>
</comment>
<feature type="site" description="Transition state stabilizer" evidence="9">
    <location>
        <position position="203"/>
    </location>
</feature>
<evidence type="ECO:0000256" key="1">
    <source>
        <dbReference type="ARBA" id="ARBA00008748"/>
    </source>
</evidence>
<comment type="function">
    <text evidence="9">Catalyzes the formation of acetyl phosphate from acetate and ATP. Can also catalyze the reverse reaction.</text>
</comment>
<dbReference type="PANTHER" id="PTHR21060:SF21">
    <property type="entry name" value="ACETATE KINASE"/>
    <property type="match status" value="1"/>
</dbReference>
<dbReference type="HAMAP" id="MF_00020">
    <property type="entry name" value="Acetate_kinase"/>
    <property type="match status" value="1"/>
</dbReference>
<dbReference type="InterPro" id="IPR000890">
    <property type="entry name" value="Aliphatic_acid_kin_short-chain"/>
</dbReference>
<evidence type="ECO:0000313" key="12">
    <source>
        <dbReference type="Proteomes" id="UP000001730"/>
    </source>
</evidence>
<accession>B6ESI8</accession>
<dbReference type="NCBIfam" id="TIGR00016">
    <property type="entry name" value="ackA"/>
    <property type="match status" value="1"/>
</dbReference>
<evidence type="ECO:0000256" key="5">
    <source>
        <dbReference type="ARBA" id="ARBA00022741"/>
    </source>
</evidence>
<feature type="active site" description="Proton donor/acceptor" evidence="9">
    <location>
        <position position="171"/>
    </location>
</feature>
<dbReference type="EC" id="2.7.2.1" evidence="9"/>
<keyword evidence="12" id="KW-1185">Reference proteome</keyword>
<gene>
    <name evidence="9 11" type="primary">ackA</name>
    <name evidence="11" type="ordered locus">VSAL_II0923</name>
</gene>